<feature type="region of interest" description="Disordered" evidence="1">
    <location>
        <begin position="1"/>
        <end position="33"/>
    </location>
</feature>
<protein>
    <submittedName>
        <fullName evidence="2">Uncharacterized protein</fullName>
    </submittedName>
</protein>
<evidence type="ECO:0000256" key="1">
    <source>
        <dbReference type="SAM" id="MobiDB-lite"/>
    </source>
</evidence>
<feature type="compositionally biased region" description="Polar residues" evidence="1">
    <location>
        <begin position="106"/>
        <end position="116"/>
    </location>
</feature>
<dbReference type="OrthoDB" id="831823at2759"/>
<dbReference type="AlphaFoldDB" id="A0A1R3KNC7"/>
<accession>A0A1R3KNC7</accession>
<feature type="region of interest" description="Disordered" evidence="1">
    <location>
        <begin position="95"/>
        <end position="116"/>
    </location>
</feature>
<dbReference type="Proteomes" id="UP000187203">
    <property type="component" value="Unassembled WGS sequence"/>
</dbReference>
<keyword evidence="3" id="KW-1185">Reference proteome</keyword>
<organism evidence="2 3">
    <name type="scientific">Corchorus olitorius</name>
    <dbReference type="NCBI Taxonomy" id="93759"/>
    <lineage>
        <taxon>Eukaryota</taxon>
        <taxon>Viridiplantae</taxon>
        <taxon>Streptophyta</taxon>
        <taxon>Embryophyta</taxon>
        <taxon>Tracheophyta</taxon>
        <taxon>Spermatophyta</taxon>
        <taxon>Magnoliopsida</taxon>
        <taxon>eudicotyledons</taxon>
        <taxon>Gunneridae</taxon>
        <taxon>Pentapetalae</taxon>
        <taxon>rosids</taxon>
        <taxon>malvids</taxon>
        <taxon>Malvales</taxon>
        <taxon>Malvaceae</taxon>
        <taxon>Grewioideae</taxon>
        <taxon>Apeibeae</taxon>
        <taxon>Corchorus</taxon>
    </lineage>
</organism>
<dbReference type="EMBL" id="AWUE01012664">
    <property type="protein sequence ID" value="OMP08580.1"/>
    <property type="molecule type" value="Genomic_DNA"/>
</dbReference>
<sequence>MEQLDNEAKHEDQLFVLGDDHDDDGKVEDSDGDGLPEANATFLTDLNLLIVALSLRSIYNEECVVEKQTRIYEDEEATKTQAACMPRLHARKRETNDVKFMRRQIQRTQTTPKDFR</sequence>
<name>A0A1R3KNC7_9ROSI</name>
<comment type="caution">
    <text evidence="2">The sequence shown here is derived from an EMBL/GenBank/DDBJ whole genome shotgun (WGS) entry which is preliminary data.</text>
</comment>
<reference evidence="3" key="1">
    <citation type="submission" date="2013-09" db="EMBL/GenBank/DDBJ databases">
        <title>Corchorus olitorius genome sequencing.</title>
        <authorList>
            <person name="Alam M."/>
            <person name="Haque M.S."/>
            <person name="Islam M.S."/>
            <person name="Emdad E.M."/>
            <person name="Islam M.M."/>
            <person name="Ahmed B."/>
            <person name="Halim A."/>
            <person name="Hossen Q.M.M."/>
            <person name="Hossain M.Z."/>
            <person name="Ahmed R."/>
            <person name="Khan M.M."/>
            <person name="Islam R."/>
            <person name="Rashid M.M."/>
            <person name="Khan S.A."/>
            <person name="Rahman M.S."/>
            <person name="Alam M."/>
            <person name="Yahiya A.S."/>
            <person name="Khan M.S."/>
            <person name="Azam M.S."/>
            <person name="Haque T."/>
            <person name="Lashkar M.Z.H."/>
            <person name="Akhand A.I."/>
            <person name="Morshed G."/>
            <person name="Roy S."/>
            <person name="Uddin K.S."/>
            <person name="Rabeya T."/>
            <person name="Hossain A.S."/>
            <person name="Chowdhury A."/>
            <person name="Snigdha A.R."/>
            <person name="Mortoza M.S."/>
            <person name="Matin S.A."/>
            <person name="Hoque S.M.E."/>
            <person name="Islam M.K."/>
            <person name="Roy D.K."/>
            <person name="Haider R."/>
            <person name="Moosa M.M."/>
            <person name="Elias S.M."/>
            <person name="Hasan A.M."/>
            <person name="Jahan S."/>
            <person name="Shafiuddin M."/>
            <person name="Mahmood N."/>
            <person name="Shommy N.S."/>
        </authorList>
    </citation>
    <scope>NUCLEOTIDE SEQUENCE [LARGE SCALE GENOMIC DNA]</scope>
    <source>
        <strain evidence="3">cv. O-4</strain>
    </source>
</reference>
<gene>
    <name evidence="2" type="ORF">COLO4_06323</name>
</gene>
<feature type="compositionally biased region" description="Basic and acidic residues" evidence="1">
    <location>
        <begin position="1"/>
        <end position="13"/>
    </location>
</feature>
<proteinExistence type="predicted"/>
<evidence type="ECO:0000313" key="2">
    <source>
        <dbReference type="EMBL" id="OMP08580.1"/>
    </source>
</evidence>
<evidence type="ECO:0000313" key="3">
    <source>
        <dbReference type="Proteomes" id="UP000187203"/>
    </source>
</evidence>